<keyword evidence="6 12" id="KW-0547">Nucleotide-binding</keyword>
<dbReference type="SUPFAM" id="SSF53613">
    <property type="entry name" value="Ribokinase-like"/>
    <property type="match status" value="1"/>
</dbReference>
<evidence type="ECO:0000256" key="3">
    <source>
        <dbReference type="ARBA" id="ARBA00016943"/>
    </source>
</evidence>
<feature type="domain" description="Carbohydrate kinase PfkB" evidence="13">
    <location>
        <begin position="4"/>
        <end position="275"/>
    </location>
</feature>
<dbReference type="GO" id="GO:0019303">
    <property type="term" value="P:D-ribose catabolic process"/>
    <property type="evidence" value="ECO:0007669"/>
    <property type="project" value="UniProtKB-UniRule"/>
</dbReference>
<dbReference type="PRINTS" id="PR00990">
    <property type="entry name" value="RIBOKINASE"/>
</dbReference>
<feature type="binding site" evidence="12">
    <location>
        <position position="230"/>
    </location>
    <ligand>
        <name>K(+)</name>
        <dbReference type="ChEBI" id="CHEBI:29103"/>
    </ligand>
</feature>
<evidence type="ECO:0000259" key="13">
    <source>
        <dbReference type="Pfam" id="PF00294"/>
    </source>
</evidence>
<keyword evidence="4 12" id="KW-0808">Transferase</keyword>
<evidence type="ECO:0000256" key="5">
    <source>
        <dbReference type="ARBA" id="ARBA00022723"/>
    </source>
</evidence>
<dbReference type="EMBL" id="CP144914">
    <property type="protein sequence ID" value="WWD79637.1"/>
    <property type="molecule type" value="Genomic_DNA"/>
</dbReference>
<evidence type="ECO:0000256" key="11">
    <source>
        <dbReference type="ARBA" id="ARBA00023277"/>
    </source>
</evidence>
<keyword evidence="7 12" id="KW-0418">Kinase</keyword>
<feature type="binding site" evidence="12">
    <location>
        <position position="140"/>
    </location>
    <ligand>
        <name>substrate</name>
    </ligand>
</feature>
<dbReference type="GO" id="GO:0005829">
    <property type="term" value="C:cytosol"/>
    <property type="evidence" value="ECO:0007669"/>
    <property type="project" value="TreeGrafter"/>
</dbReference>
<evidence type="ECO:0000256" key="6">
    <source>
        <dbReference type="ARBA" id="ARBA00022741"/>
    </source>
</evidence>
<comment type="similarity">
    <text evidence="1">Belongs to the carbohydrate kinase pfkB family.</text>
</comment>
<dbReference type="GO" id="GO:0046872">
    <property type="term" value="F:metal ion binding"/>
    <property type="evidence" value="ECO:0007669"/>
    <property type="project" value="UniProtKB-KW"/>
</dbReference>
<comment type="subcellular location">
    <subcellularLocation>
        <location evidence="12">Cytoplasm</location>
    </subcellularLocation>
</comment>
<feature type="binding site" evidence="12">
    <location>
        <begin position="233"/>
        <end position="234"/>
    </location>
    <ligand>
        <name>ATP</name>
        <dbReference type="ChEBI" id="CHEBI:30616"/>
    </ligand>
</feature>
<evidence type="ECO:0000313" key="14">
    <source>
        <dbReference type="EMBL" id="WWD79637.1"/>
    </source>
</evidence>
<evidence type="ECO:0000256" key="7">
    <source>
        <dbReference type="ARBA" id="ARBA00022777"/>
    </source>
</evidence>
<dbReference type="PANTHER" id="PTHR10584:SF166">
    <property type="entry name" value="RIBOKINASE"/>
    <property type="match status" value="1"/>
</dbReference>
<dbReference type="NCBIfam" id="TIGR02152">
    <property type="entry name" value="D_ribokin_bact"/>
    <property type="match status" value="1"/>
</dbReference>
<feature type="binding site" evidence="12">
    <location>
        <position position="228"/>
    </location>
    <ligand>
        <name>K(+)</name>
        <dbReference type="ChEBI" id="CHEBI:29103"/>
    </ligand>
</feature>
<feature type="active site" description="Proton acceptor" evidence="12">
    <location>
        <position position="234"/>
    </location>
</feature>
<dbReference type="Pfam" id="PF00294">
    <property type="entry name" value="PfkB"/>
    <property type="match status" value="1"/>
</dbReference>
<protein>
    <recommendedName>
        <fullName evidence="3 12">Ribokinase</fullName>
        <shortName evidence="12">RK</shortName>
        <ecNumber evidence="2 12">2.7.1.15</ecNumber>
    </recommendedName>
</protein>
<dbReference type="KEGG" id="ahal:FTX54_014735"/>
<feature type="binding site" evidence="12">
    <location>
        <position position="264"/>
    </location>
    <ligand>
        <name>K(+)</name>
        <dbReference type="ChEBI" id="CHEBI:29103"/>
    </ligand>
</feature>
<evidence type="ECO:0000313" key="15">
    <source>
        <dbReference type="Proteomes" id="UP000321816"/>
    </source>
</evidence>
<keyword evidence="5 12" id="KW-0479">Metal-binding</keyword>
<comment type="function">
    <text evidence="12">Catalyzes the phosphorylation of ribose at O-5 in a reaction requiring ATP and magnesium. The resulting D-ribose-5-phosphate can then be used either for sythesis of nucleotides, histidine, and tryptophan, or as a component of the pentose phosphate pathway.</text>
</comment>
<keyword evidence="9 12" id="KW-0460">Magnesium</keyword>
<comment type="caution">
    <text evidence="12">Lacks conserved residue(s) required for the propagation of feature annotation.</text>
</comment>
<evidence type="ECO:0000256" key="2">
    <source>
        <dbReference type="ARBA" id="ARBA00012035"/>
    </source>
</evidence>
<dbReference type="OrthoDB" id="9775849at2"/>
<dbReference type="Gene3D" id="3.40.1190.20">
    <property type="match status" value="1"/>
</dbReference>
<dbReference type="InterPro" id="IPR002139">
    <property type="entry name" value="Ribo/fructo_kinase"/>
</dbReference>
<keyword evidence="15" id="KW-1185">Reference proteome</keyword>
<organism evidence="14 15">
    <name type="scientific">Alkalicoccus halolimnae</name>
    <dbReference type="NCBI Taxonomy" id="1667239"/>
    <lineage>
        <taxon>Bacteria</taxon>
        <taxon>Bacillati</taxon>
        <taxon>Bacillota</taxon>
        <taxon>Bacilli</taxon>
        <taxon>Bacillales</taxon>
        <taxon>Bacillaceae</taxon>
        <taxon>Alkalicoccus</taxon>
    </lineage>
</organism>
<evidence type="ECO:0000256" key="8">
    <source>
        <dbReference type="ARBA" id="ARBA00022840"/>
    </source>
</evidence>
<name>A0A5C7FJD5_9BACI</name>
<dbReference type="HAMAP" id="MF_01987">
    <property type="entry name" value="Ribokinase"/>
    <property type="match status" value="1"/>
</dbReference>
<dbReference type="PROSITE" id="PS00584">
    <property type="entry name" value="PFKB_KINASES_2"/>
    <property type="match status" value="1"/>
</dbReference>
<evidence type="ECO:0000256" key="4">
    <source>
        <dbReference type="ARBA" id="ARBA00022679"/>
    </source>
</evidence>
<keyword evidence="11 12" id="KW-0119">Carbohydrate metabolism</keyword>
<feature type="binding site" evidence="12">
    <location>
        <position position="267"/>
    </location>
    <ligand>
        <name>K(+)</name>
        <dbReference type="ChEBI" id="CHEBI:29103"/>
    </ligand>
</feature>
<evidence type="ECO:0000256" key="10">
    <source>
        <dbReference type="ARBA" id="ARBA00022958"/>
    </source>
</evidence>
<feature type="binding site" evidence="12">
    <location>
        <begin position="204"/>
        <end position="209"/>
    </location>
    <ligand>
        <name>ATP</name>
        <dbReference type="ChEBI" id="CHEBI:30616"/>
    </ligand>
</feature>
<feature type="binding site" evidence="12">
    <location>
        <position position="184"/>
    </location>
    <ligand>
        <name>ATP</name>
        <dbReference type="ChEBI" id="CHEBI:30616"/>
    </ligand>
</feature>
<dbReference type="InterPro" id="IPR011877">
    <property type="entry name" value="Ribokinase"/>
</dbReference>
<reference evidence="14 15" key="1">
    <citation type="submission" date="2024-01" db="EMBL/GenBank/DDBJ databases">
        <title>Complete Genome Sequence of Alkalicoccus halolimnae BZ-SZ-XJ29T, a Moderately Halophilic Bacterium Isolated from a Salt Lake.</title>
        <authorList>
            <person name="Zhao B."/>
        </authorList>
    </citation>
    <scope>NUCLEOTIDE SEQUENCE [LARGE SCALE GENOMIC DNA]</scope>
    <source>
        <strain evidence="14 15">BZ-SZ-XJ29</strain>
    </source>
</reference>
<dbReference type="Proteomes" id="UP000321816">
    <property type="component" value="Chromosome"/>
</dbReference>
<dbReference type="InterPro" id="IPR011611">
    <property type="entry name" value="PfkB_dom"/>
</dbReference>
<keyword evidence="10 12" id="KW-0630">Potassium</keyword>
<gene>
    <name evidence="12 14" type="primary">rbsK</name>
    <name evidence="14" type="ORF">FTX54_014735</name>
</gene>
<comment type="cofactor">
    <cofactor evidence="12">
        <name>Mg(2+)</name>
        <dbReference type="ChEBI" id="CHEBI:18420"/>
    </cofactor>
    <text evidence="12">Requires a divalent cation, most likely magnesium in vivo, as an electrophilic catalyst to aid phosphoryl group transfer. It is the chelate of the metal and the nucleotide that is the actual substrate.</text>
</comment>
<dbReference type="GO" id="GO:0004747">
    <property type="term" value="F:ribokinase activity"/>
    <property type="evidence" value="ECO:0007669"/>
    <property type="project" value="UniProtKB-UniRule"/>
</dbReference>
<dbReference type="InterPro" id="IPR002173">
    <property type="entry name" value="Carboh/pur_kinase_PfkB_CS"/>
</dbReference>
<dbReference type="CDD" id="cd01174">
    <property type="entry name" value="ribokinase"/>
    <property type="match status" value="1"/>
</dbReference>
<feature type="binding site" evidence="12">
    <location>
        <position position="234"/>
    </location>
    <ligand>
        <name>substrate</name>
    </ligand>
</feature>
<feature type="binding site" evidence="12">
    <location>
        <position position="258"/>
    </location>
    <ligand>
        <name>ATP</name>
        <dbReference type="ChEBI" id="CHEBI:30616"/>
    </ligand>
</feature>
<evidence type="ECO:0000256" key="1">
    <source>
        <dbReference type="ARBA" id="ARBA00005380"/>
    </source>
</evidence>
<feature type="binding site" evidence="12">
    <location>
        <begin position="12"/>
        <end position="14"/>
    </location>
    <ligand>
        <name>substrate</name>
    </ligand>
</feature>
<evidence type="ECO:0000256" key="9">
    <source>
        <dbReference type="ARBA" id="ARBA00022842"/>
    </source>
</evidence>
<dbReference type="PANTHER" id="PTHR10584">
    <property type="entry name" value="SUGAR KINASE"/>
    <property type="match status" value="1"/>
</dbReference>
<comment type="catalytic activity">
    <reaction evidence="12">
        <text>D-ribose + ATP = D-ribose 5-phosphate + ADP + H(+)</text>
        <dbReference type="Rhea" id="RHEA:13697"/>
        <dbReference type="ChEBI" id="CHEBI:15378"/>
        <dbReference type="ChEBI" id="CHEBI:30616"/>
        <dbReference type="ChEBI" id="CHEBI:47013"/>
        <dbReference type="ChEBI" id="CHEBI:78346"/>
        <dbReference type="ChEBI" id="CHEBI:456216"/>
        <dbReference type="EC" id="2.7.1.15"/>
    </reaction>
</comment>
<dbReference type="EC" id="2.7.1.15" evidence="2 12"/>
<feature type="binding site" evidence="12">
    <location>
        <position position="269"/>
    </location>
    <ligand>
        <name>K(+)</name>
        <dbReference type="ChEBI" id="CHEBI:29103"/>
    </ligand>
</feature>
<dbReference type="AlphaFoldDB" id="A0A5C7FJD5"/>
<dbReference type="RefSeq" id="WP_147803702.1">
    <property type="nucleotide sequence ID" value="NZ_CP144914.1"/>
</dbReference>
<feature type="binding site" evidence="12">
    <location>
        <begin position="40"/>
        <end position="44"/>
    </location>
    <ligand>
        <name>substrate</name>
    </ligand>
</feature>
<accession>A0A5C7FJD5</accession>
<keyword evidence="12" id="KW-0963">Cytoplasm</keyword>
<comment type="pathway">
    <text evidence="12">Carbohydrate metabolism; D-ribose degradation; D-ribose 5-phosphate from beta-D-ribopyranose: step 2/2.</text>
</comment>
<dbReference type="InterPro" id="IPR029056">
    <property type="entry name" value="Ribokinase-like"/>
</dbReference>
<sequence>MTGKVTVVGSINVDMVTTSEKMPKQGETILGEAFHTVPGGKGANQAVAAAKLGADVTMLGKVGEDAIGKEMIANLQKEKVCTDYVEPVTGISTGVATILLSGGDNRIIVTPGANLKVTPEYVRRHEKVLRESDIVLIQFEIPLETVEEVLRICEAHQVPVVINPAPAQKLKKVFWEKATWITPNETERDELFDGHTFSNKMIVTLGGEGVLLPGAETVIPGFSVTAVDTTGAGDTFNGALASSLAAGKPVTEAVSFANAAAAISVTEFGAQGGMPLKKAVMQLLEKGGPYAEKRNT</sequence>
<comment type="activity regulation">
    <text evidence="12">Activated by a monovalent cation that binds near, but not in, the active site. The most likely occupant of the site in vivo is potassium. Ion binding induces a conformational change that may alter substrate affinity.</text>
</comment>
<comment type="subunit">
    <text evidence="12">Homodimer.</text>
</comment>
<proteinExistence type="inferred from homology"/>
<dbReference type="GO" id="GO:0005524">
    <property type="term" value="F:ATP binding"/>
    <property type="evidence" value="ECO:0007669"/>
    <property type="project" value="UniProtKB-UniRule"/>
</dbReference>
<evidence type="ECO:0000256" key="12">
    <source>
        <dbReference type="HAMAP-Rule" id="MF_01987"/>
    </source>
</evidence>
<keyword evidence="8 12" id="KW-0067">ATP-binding</keyword>
<comment type="similarity">
    <text evidence="12">Belongs to the carbohydrate kinase PfkB family. Ribokinase subfamily.</text>
</comment>